<dbReference type="InterPro" id="IPR045340">
    <property type="entry name" value="DUF6533"/>
</dbReference>
<dbReference type="Pfam" id="PF20151">
    <property type="entry name" value="DUF6533"/>
    <property type="match status" value="1"/>
</dbReference>
<keyword evidence="1" id="KW-0812">Transmembrane</keyword>
<organism evidence="3 4">
    <name type="scientific">Sanghuangporus baumii</name>
    <name type="common">Phellinus baumii</name>
    <dbReference type="NCBI Taxonomy" id="108892"/>
    <lineage>
        <taxon>Eukaryota</taxon>
        <taxon>Fungi</taxon>
        <taxon>Dikarya</taxon>
        <taxon>Basidiomycota</taxon>
        <taxon>Agaricomycotina</taxon>
        <taxon>Agaricomycetes</taxon>
        <taxon>Hymenochaetales</taxon>
        <taxon>Hymenochaetaceae</taxon>
        <taxon>Sanghuangporus</taxon>
    </lineage>
</organism>
<feature type="domain" description="DUF6533" evidence="2">
    <location>
        <begin position="22"/>
        <end position="67"/>
    </location>
</feature>
<evidence type="ECO:0000313" key="3">
    <source>
        <dbReference type="EMBL" id="OCB91360.1"/>
    </source>
</evidence>
<feature type="transmembrane region" description="Helical" evidence="1">
    <location>
        <begin position="138"/>
        <end position="162"/>
    </location>
</feature>
<proteinExistence type="predicted"/>
<gene>
    <name evidence="3" type="ORF">A7U60_g1399</name>
</gene>
<dbReference type="AlphaFoldDB" id="A0A9Q5I457"/>
<accession>A0A9Q5I457</accession>
<feature type="transmembrane region" description="Helical" evidence="1">
    <location>
        <begin position="168"/>
        <end position="186"/>
    </location>
</feature>
<feature type="transmembrane region" description="Helical" evidence="1">
    <location>
        <begin position="246"/>
        <end position="265"/>
    </location>
</feature>
<evidence type="ECO:0000259" key="2">
    <source>
        <dbReference type="Pfam" id="PF20151"/>
    </source>
</evidence>
<feature type="transmembrane region" description="Helical" evidence="1">
    <location>
        <begin position="277"/>
        <end position="300"/>
    </location>
</feature>
<comment type="caution">
    <text evidence="3">The sequence shown here is derived from an EMBL/GenBank/DDBJ whole genome shotgun (WGS) entry which is preliminary data.</text>
</comment>
<protein>
    <recommendedName>
        <fullName evidence="2">DUF6533 domain-containing protein</fullName>
    </recommendedName>
</protein>
<dbReference type="OrthoDB" id="2638860at2759"/>
<dbReference type="Proteomes" id="UP000757232">
    <property type="component" value="Unassembled WGS sequence"/>
</dbReference>
<name>A0A9Q5I457_SANBA</name>
<feature type="transmembrane region" description="Helical" evidence="1">
    <location>
        <begin position="207"/>
        <end position="226"/>
    </location>
</feature>
<evidence type="ECO:0000313" key="4">
    <source>
        <dbReference type="Proteomes" id="UP000757232"/>
    </source>
</evidence>
<evidence type="ECO:0000256" key="1">
    <source>
        <dbReference type="SAM" id="Phobius"/>
    </source>
</evidence>
<sequence>MSLSLAPSQVPVFVQDFTISRYFQAAAITSLTYDALITMDSEVKYFWNSAFRVISFVYFANRYSGLFGEITRVIYYSYDLSPSVYVTNILRLYCPTDPPIQVQIRDVDEGCLELVYDRIGDIDILMIRVTALYSRSKILTAVLQILLALEVVIMLWLCIHITLIEGQVVIMLWLCIHITLIEGLTTKNIAVGMTVCGESHNAQGFGITFWSIPMVYSTILFSLALYKAVGFWMINRSLEGLTLVKVLIQDQIIYFVLAIACNLLNVMEFKLRVSNGLLSALLDTLGSPAFLCILGSRMLFNLKEAAEKGVNGDTTLKTETRMSSVHFAQDGHRLVEEESGFD</sequence>
<keyword evidence="4" id="KW-1185">Reference proteome</keyword>
<reference evidence="3" key="1">
    <citation type="submission" date="2016-06" db="EMBL/GenBank/DDBJ databases">
        <title>Draft Genome sequence of the fungus Inonotus baumii.</title>
        <authorList>
            <person name="Zhu H."/>
            <person name="Lin W."/>
        </authorList>
    </citation>
    <scope>NUCLEOTIDE SEQUENCE</scope>
    <source>
        <strain evidence="3">821</strain>
    </source>
</reference>
<keyword evidence="1" id="KW-0472">Membrane</keyword>
<dbReference type="EMBL" id="LNZH02000092">
    <property type="protein sequence ID" value="OCB91360.1"/>
    <property type="molecule type" value="Genomic_DNA"/>
</dbReference>
<keyword evidence="1" id="KW-1133">Transmembrane helix</keyword>